<evidence type="ECO:0000313" key="3">
    <source>
        <dbReference type="EMBL" id="KAG9449641.1"/>
    </source>
</evidence>
<feature type="signal peptide" evidence="1">
    <location>
        <begin position="1"/>
        <end position="22"/>
    </location>
</feature>
<dbReference type="InterPro" id="IPR055343">
    <property type="entry name" value="CREG_beta-barrel"/>
</dbReference>
<evidence type="ECO:0000259" key="2">
    <source>
        <dbReference type="Pfam" id="PF13883"/>
    </source>
</evidence>
<proteinExistence type="predicted"/>
<protein>
    <recommendedName>
        <fullName evidence="2">CREG-like beta-barrel domain-containing protein</fullName>
    </recommendedName>
</protein>
<evidence type="ECO:0000313" key="4">
    <source>
        <dbReference type="Proteomes" id="UP000825729"/>
    </source>
</evidence>
<reference evidence="3 4" key="1">
    <citation type="submission" date="2021-07" db="EMBL/GenBank/DDBJ databases">
        <title>The Aristolochia fimbriata genome: insights into angiosperm evolution, floral development and chemical biosynthesis.</title>
        <authorList>
            <person name="Jiao Y."/>
        </authorList>
    </citation>
    <scope>NUCLEOTIDE SEQUENCE [LARGE SCALE GENOMIC DNA]</scope>
    <source>
        <strain evidence="3">IBCAS-2021</strain>
        <tissue evidence="3">Leaf</tissue>
    </source>
</reference>
<evidence type="ECO:0000256" key="1">
    <source>
        <dbReference type="SAM" id="SignalP"/>
    </source>
</evidence>
<accession>A0AAV7EPL0</accession>
<dbReference type="SUPFAM" id="SSF50475">
    <property type="entry name" value="FMN-binding split barrel"/>
    <property type="match status" value="1"/>
</dbReference>
<dbReference type="GO" id="GO:0005737">
    <property type="term" value="C:cytoplasm"/>
    <property type="evidence" value="ECO:0007669"/>
    <property type="project" value="UniProtKB-ARBA"/>
</dbReference>
<dbReference type="AlphaFoldDB" id="A0AAV7EPL0"/>
<dbReference type="Pfam" id="PF13883">
    <property type="entry name" value="CREG_beta-barrel"/>
    <property type="match status" value="1"/>
</dbReference>
<dbReference type="InterPro" id="IPR012349">
    <property type="entry name" value="Split_barrel_FMN-bd"/>
</dbReference>
<gene>
    <name evidence="3" type="ORF">H6P81_009606</name>
</gene>
<feature type="chain" id="PRO_5043933385" description="CREG-like beta-barrel domain-containing protein" evidence="1">
    <location>
        <begin position="23"/>
        <end position="215"/>
    </location>
</feature>
<dbReference type="PANTHER" id="PTHR13343:SF17">
    <property type="entry name" value="CELLULAR REPRESSOR OF E1A-STIMULATED GENES, ISOFORM A"/>
    <property type="match status" value="1"/>
</dbReference>
<sequence>MAFKQVSYLLLVVLFLPLLFESSVVVNGRLLLPNQAKPDRKDYVAYARWLASQNSWGVLSTISTSMEGSPFANVVSYSDGVPGHGQGIPYFYLSTLDPTARDIEKDHRASFAVSEVPVGTCGSLDPEEPPCAKLTLTGKLYVVPNNTHEADIAKDALFSKHPIMKWWPKNHNFQIYKLDIENIFMINWYGGGKPITVEQYLQYAKMEKLAMTSFM</sequence>
<dbReference type="Gene3D" id="2.30.110.10">
    <property type="entry name" value="Electron Transport, Fmn-binding Protein, Chain A"/>
    <property type="match status" value="1"/>
</dbReference>
<keyword evidence="1" id="KW-0732">Signal</keyword>
<comment type="caution">
    <text evidence="3">The sequence shown here is derived from an EMBL/GenBank/DDBJ whole genome shotgun (WGS) entry which is preliminary data.</text>
</comment>
<organism evidence="3 4">
    <name type="scientific">Aristolochia fimbriata</name>
    <name type="common">White veined hardy Dutchman's pipe vine</name>
    <dbReference type="NCBI Taxonomy" id="158543"/>
    <lineage>
        <taxon>Eukaryota</taxon>
        <taxon>Viridiplantae</taxon>
        <taxon>Streptophyta</taxon>
        <taxon>Embryophyta</taxon>
        <taxon>Tracheophyta</taxon>
        <taxon>Spermatophyta</taxon>
        <taxon>Magnoliopsida</taxon>
        <taxon>Magnoliidae</taxon>
        <taxon>Piperales</taxon>
        <taxon>Aristolochiaceae</taxon>
        <taxon>Aristolochia</taxon>
    </lineage>
</organism>
<dbReference type="PANTHER" id="PTHR13343">
    <property type="entry name" value="CREG1 PROTEIN"/>
    <property type="match status" value="1"/>
</dbReference>
<dbReference type="EMBL" id="JAINDJ010000004">
    <property type="protein sequence ID" value="KAG9449641.1"/>
    <property type="molecule type" value="Genomic_DNA"/>
</dbReference>
<dbReference type="Proteomes" id="UP000825729">
    <property type="component" value="Unassembled WGS sequence"/>
</dbReference>
<keyword evidence="4" id="KW-1185">Reference proteome</keyword>
<feature type="domain" description="CREG-like beta-barrel" evidence="2">
    <location>
        <begin position="38"/>
        <end position="201"/>
    </location>
</feature>
<name>A0AAV7EPL0_ARIFI</name>